<reference evidence="7" key="1">
    <citation type="submission" date="2018-05" db="EMBL/GenBank/DDBJ databases">
        <authorList>
            <person name="Lanie J.A."/>
            <person name="Ng W.-L."/>
            <person name="Kazmierczak K.M."/>
            <person name="Andrzejewski T.M."/>
            <person name="Davidsen T.M."/>
            <person name="Wayne K.J."/>
            <person name="Tettelin H."/>
            <person name="Glass J.I."/>
            <person name="Rusch D."/>
            <person name="Podicherti R."/>
            <person name="Tsui H.-C.T."/>
            <person name="Winkler M.E."/>
        </authorList>
    </citation>
    <scope>NUCLEOTIDE SEQUENCE</scope>
</reference>
<keyword evidence="3" id="KW-0521">NADP</keyword>
<gene>
    <name evidence="7" type="ORF">METZ01_LOCUS331895</name>
</gene>
<organism evidence="7">
    <name type="scientific">marine metagenome</name>
    <dbReference type="NCBI Taxonomy" id="408172"/>
    <lineage>
        <taxon>unclassified sequences</taxon>
        <taxon>metagenomes</taxon>
        <taxon>ecological metagenomes</taxon>
    </lineage>
</organism>
<evidence type="ECO:0000256" key="4">
    <source>
        <dbReference type="ARBA" id="ARBA00023027"/>
    </source>
</evidence>
<dbReference type="GO" id="GO:0110051">
    <property type="term" value="P:metabolite repair"/>
    <property type="evidence" value="ECO:0007669"/>
    <property type="project" value="TreeGrafter"/>
</dbReference>
<dbReference type="PANTHER" id="PTHR12592:SF0">
    <property type="entry name" value="ATP-DEPENDENT (S)-NAD(P)H-HYDRATE DEHYDRATASE"/>
    <property type="match status" value="1"/>
</dbReference>
<sequence>MKKQHNSYHKWLQNFPFKKRKSHKYSRGQLIVVGGEKEMVGATLLSSEAALRTGVGSVKIICNKKTLPIYSLKFPSLLKKEINTFKEFKNFVNKNKNSSFLIGPGTGSNQATKKKTIFLLKKIKNVILDADALTSFKKDLKNLYKLLDENKIITPHIKEFRTIFPKLNKFKSSNLKVINACKLVNCTIVLKGSTTYISNRQKIVVNSNSTKELAVIGSGDVLSGIIS</sequence>
<keyword evidence="1" id="KW-0547">Nucleotide-binding</keyword>
<dbReference type="GO" id="GO:0005524">
    <property type="term" value="F:ATP binding"/>
    <property type="evidence" value="ECO:0007669"/>
    <property type="project" value="UniProtKB-KW"/>
</dbReference>
<keyword evidence="5" id="KW-0456">Lyase</keyword>
<keyword evidence="2" id="KW-0067">ATP-binding</keyword>
<accession>A0A382Q471</accession>
<feature type="domain" description="YjeF C-terminal" evidence="6">
    <location>
        <begin position="7"/>
        <end position="227"/>
    </location>
</feature>
<feature type="non-terminal residue" evidence="7">
    <location>
        <position position="227"/>
    </location>
</feature>
<evidence type="ECO:0000256" key="2">
    <source>
        <dbReference type="ARBA" id="ARBA00022840"/>
    </source>
</evidence>
<dbReference type="NCBIfam" id="TIGR00196">
    <property type="entry name" value="yjeF_cterm"/>
    <property type="match status" value="1"/>
</dbReference>
<protein>
    <recommendedName>
        <fullName evidence="6">YjeF C-terminal domain-containing protein</fullName>
    </recommendedName>
</protein>
<dbReference type="AlphaFoldDB" id="A0A382Q471"/>
<evidence type="ECO:0000256" key="3">
    <source>
        <dbReference type="ARBA" id="ARBA00022857"/>
    </source>
</evidence>
<dbReference type="Pfam" id="PF01256">
    <property type="entry name" value="Carb_kinase"/>
    <property type="match status" value="1"/>
</dbReference>
<evidence type="ECO:0000313" key="7">
    <source>
        <dbReference type="EMBL" id="SVC79041.1"/>
    </source>
</evidence>
<dbReference type="EMBL" id="UINC01111087">
    <property type="protein sequence ID" value="SVC79041.1"/>
    <property type="molecule type" value="Genomic_DNA"/>
</dbReference>
<dbReference type="PROSITE" id="PS51383">
    <property type="entry name" value="YJEF_C_3"/>
    <property type="match status" value="1"/>
</dbReference>
<dbReference type="InterPro" id="IPR029056">
    <property type="entry name" value="Ribokinase-like"/>
</dbReference>
<dbReference type="SUPFAM" id="SSF53613">
    <property type="entry name" value="Ribokinase-like"/>
    <property type="match status" value="1"/>
</dbReference>
<dbReference type="GO" id="GO:0016836">
    <property type="term" value="F:hydro-lyase activity"/>
    <property type="evidence" value="ECO:0007669"/>
    <property type="project" value="InterPro"/>
</dbReference>
<evidence type="ECO:0000256" key="1">
    <source>
        <dbReference type="ARBA" id="ARBA00022741"/>
    </source>
</evidence>
<keyword evidence="4" id="KW-0520">NAD</keyword>
<proteinExistence type="predicted"/>
<dbReference type="PANTHER" id="PTHR12592">
    <property type="entry name" value="ATP-DEPENDENT (S)-NAD(P)H-HYDRATE DEHYDRATASE FAMILY MEMBER"/>
    <property type="match status" value="1"/>
</dbReference>
<evidence type="ECO:0000256" key="5">
    <source>
        <dbReference type="ARBA" id="ARBA00023239"/>
    </source>
</evidence>
<dbReference type="Gene3D" id="3.40.1190.20">
    <property type="match status" value="1"/>
</dbReference>
<name>A0A382Q471_9ZZZZ</name>
<dbReference type="InterPro" id="IPR000631">
    <property type="entry name" value="CARKD"/>
</dbReference>
<evidence type="ECO:0000259" key="6">
    <source>
        <dbReference type="PROSITE" id="PS51383"/>
    </source>
</evidence>
<dbReference type="CDD" id="cd01171">
    <property type="entry name" value="YXKO-related"/>
    <property type="match status" value="1"/>
</dbReference>